<dbReference type="GO" id="GO:0098609">
    <property type="term" value="P:cell-cell adhesion"/>
    <property type="evidence" value="ECO:0007669"/>
    <property type="project" value="TreeGrafter"/>
</dbReference>
<feature type="transmembrane region" description="Helical" evidence="4">
    <location>
        <begin position="283"/>
        <end position="302"/>
    </location>
</feature>
<evidence type="ECO:0000256" key="2">
    <source>
        <dbReference type="ARBA" id="ARBA00008376"/>
    </source>
</evidence>
<evidence type="ECO:0000313" key="5">
    <source>
        <dbReference type="EMBL" id="ERE88207.1"/>
    </source>
</evidence>
<dbReference type="PANTHER" id="PTHR18914:SF21">
    <property type="entry name" value="CATENIN ALPHA-3"/>
    <property type="match status" value="1"/>
</dbReference>
<accession>A0A061INR3</accession>
<dbReference type="Pfam" id="PF01044">
    <property type="entry name" value="Vinculin"/>
    <property type="match status" value="1"/>
</dbReference>
<proteinExistence type="inferred from homology"/>
<dbReference type="EMBL" id="KE666213">
    <property type="protein sequence ID" value="ERE88207.1"/>
    <property type="molecule type" value="Genomic_DNA"/>
</dbReference>
<dbReference type="InterPro" id="IPR036723">
    <property type="entry name" value="Alpha-catenin/vinculin-like_sf"/>
</dbReference>
<dbReference type="GO" id="GO:0005916">
    <property type="term" value="C:fascia adherens"/>
    <property type="evidence" value="ECO:0007669"/>
    <property type="project" value="TreeGrafter"/>
</dbReference>
<dbReference type="GO" id="GO:0051015">
    <property type="term" value="F:actin filament binding"/>
    <property type="evidence" value="ECO:0007669"/>
    <property type="project" value="InterPro"/>
</dbReference>
<protein>
    <submittedName>
        <fullName evidence="5">Catenin alpha-3</fullName>
    </submittedName>
</protein>
<dbReference type="AlphaFoldDB" id="A0A061INR3"/>
<dbReference type="GO" id="GO:0008013">
    <property type="term" value="F:beta-catenin binding"/>
    <property type="evidence" value="ECO:0007669"/>
    <property type="project" value="TreeGrafter"/>
</dbReference>
<dbReference type="PANTHER" id="PTHR18914">
    <property type="entry name" value="ALPHA CATENIN"/>
    <property type="match status" value="1"/>
</dbReference>
<dbReference type="GO" id="GO:0016477">
    <property type="term" value="P:cell migration"/>
    <property type="evidence" value="ECO:0007669"/>
    <property type="project" value="TreeGrafter"/>
</dbReference>
<dbReference type="SUPFAM" id="SSF47220">
    <property type="entry name" value="alpha-catenin/vinculin-like"/>
    <property type="match status" value="1"/>
</dbReference>
<sequence>TMSAETPISLNMDIQDLQVQTVTVEKLLEPLIIQVTTLVNCPQNPSNRKKGRSKRARVLLASVEEATWNLLDKGEKIAKEATALKEELTAALQEVRKESEYPVPGQELTAYPQGFQRTFESLKNVSNKSDLQRTYQKLGKELENLDYLAFKRQQVNTNNPGGCKLKPLKLEEQRHRLEKAALLSPLASVGKVLPTQQERIHSSFPIQRILLGNTLINPLRALLTTTLVAYGFLSSECGNSTYYCSISNSLKYEILLLTINLYFRGCFFSYACSLEKQALDDAVILYLVIIIIVIIAIVKHICCLHSML</sequence>
<organism evidence="5 6">
    <name type="scientific">Cricetulus griseus</name>
    <name type="common">Chinese hamster</name>
    <name type="synonym">Cricetulus barabensis griseus</name>
    <dbReference type="NCBI Taxonomy" id="10029"/>
    <lineage>
        <taxon>Eukaryota</taxon>
        <taxon>Metazoa</taxon>
        <taxon>Chordata</taxon>
        <taxon>Craniata</taxon>
        <taxon>Vertebrata</taxon>
        <taxon>Euteleostomi</taxon>
        <taxon>Mammalia</taxon>
        <taxon>Eutheria</taxon>
        <taxon>Euarchontoglires</taxon>
        <taxon>Glires</taxon>
        <taxon>Rodentia</taxon>
        <taxon>Myomorpha</taxon>
        <taxon>Muroidea</taxon>
        <taxon>Cricetidae</taxon>
        <taxon>Cricetinae</taxon>
        <taxon>Cricetulus</taxon>
    </lineage>
</organism>
<comment type="similarity">
    <text evidence="2">Belongs to the vinculin/alpha-catenin family.</text>
</comment>
<dbReference type="GO" id="GO:0005912">
    <property type="term" value="C:adherens junction"/>
    <property type="evidence" value="ECO:0007669"/>
    <property type="project" value="TreeGrafter"/>
</dbReference>
<dbReference type="Proteomes" id="UP000030759">
    <property type="component" value="Unassembled WGS sequence"/>
</dbReference>
<comment type="subcellular location">
    <subcellularLocation>
        <location evidence="1">Cytoplasm</location>
    </subcellularLocation>
</comment>
<reference evidence="6" key="1">
    <citation type="journal article" date="2013" name="Nat. Biotechnol.">
        <title>Chinese hamster genome sequenced from sorted chromosomes.</title>
        <authorList>
            <person name="Brinkrolf K."/>
            <person name="Rupp O."/>
            <person name="Laux H."/>
            <person name="Kollin F."/>
            <person name="Ernst W."/>
            <person name="Linke B."/>
            <person name="Kofler R."/>
            <person name="Romand S."/>
            <person name="Hesse F."/>
            <person name="Budach W.E."/>
            <person name="Galosy S."/>
            <person name="Muller D."/>
            <person name="Noll T."/>
            <person name="Wienberg J."/>
            <person name="Jostock T."/>
            <person name="Leonard M."/>
            <person name="Grillari J."/>
            <person name="Tauch A."/>
            <person name="Goesmann A."/>
            <person name="Helk B."/>
            <person name="Mott J.E."/>
            <person name="Puhler A."/>
            <person name="Borth N."/>
        </authorList>
    </citation>
    <scope>NUCLEOTIDE SEQUENCE [LARGE SCALE GENOMIC DNA]</scope>
    <source>
        <strain evidence="6">17A/GY</strain>
    </source>
</reference>
<dbReference type="InterPro" id="IPR006077">
    <property type="entry name" value="Vinculin/catenin"/>
</dbReference>
<name>A0A061INR3_CRIGR</name>
<evidence type="ECO:0000256" key="1">
    <source>
        <dbReference type="ARBA" id="ARBA00004496"/>
    </source>
</evidence>
<dbReference type="Gene3D" id="1.20.120.230">
    <property type="entry name" value="Alpha-catenin/vinculin-like"/>
    <property type="match status" value="2"/>
</dbReference>
<keyword evidence="4" id="KW-0812">Transmembrane</keyword>
<evidence type="ECO:0000256" key="4">
    <source>
        <dbReference type="SAM" id="Phobius"/>
    </source>
</evidence>
<keyword evidence="3" id="KW-0963">Cytoplasm</keyword>
<keyword evidence="4" id="KW-1133">Transmembrane helix</keyword>
<feature type="non-terminal residue" evidence="5">
    <location>
        <position position="1"/>
    </location>
</feature>
<gene>
    <name evidence="5" type="ORF">H671_1g3235</name>
</gene>
<keyword evidence="4" id="KW-0472">Membrane</keyword>
<evidence type="ECO:0000313" key="6">
    <source>
        <dbReference type="Proteomes" id="UP000030759"/>
    </source>
</evidence>
<dbReference type="GO" id="GO:0005737">
    <property type="term" value="C:cytoplasm"/>
    <property type="evidence" value="ECO:0007669"/>
    <property type="project" value="UniProtKB-SubCell"/>
</dbReference>
<evidence type="ECO:0000256" key="3">
    <source>
        <dbReference type="ARBA" id="ARBA00022490"/>
    </source>
</evidence>